<dbReference type="GO" id="GO:0016491">
    <property type="term" value="F:oxidoreductase activity"/>
    <property type="evidence" value="ECO:0007669"/>
    <property type="project" value="UniProtKB-KW"/>
</dbReference>
<organism evidence="4 5">
    <name type="scientific">Amanita thiersii Skay4041</name>
    <dbReference type="NCBI Taxonomy" id="703135"/>
    <lineage>
        <taxon>Eukaryota</taxon>
        <taxon>Fungi</taxon>
        <taxon>Dikarya</taxon>
        <taxon>Basidiomycota</taxon>
        <taxon>Agaricomycotina</taxon>
        <taxon>Agaricomycetes</taxon>
        <taxon>Agaricomycetidae</taxon>
        <taxon>Agaricales</taxon>
        <taxon>Pluteineae</taxon>
        <taxon>Amanitaceae</taxon>
        <taxon>Amanita</taxon>
    </lineage>
</organism>
<evidence type="ECO:0000256" key="2">
    <source>
        <dbReference type="ARBA" id="ARBA00023002"/>
    </source>
</evidence>
<dbReference type="Proteomes" id="UP000242287">
    <property type="component" value="Unassembled WGS sequence"/>
</dbReference>
<feature type="domain" description="FAD-binding PCMH-type" evidence="3">
    <location>
        <begin position="116"/>
        <end position="300"/>
    </location>
</feature>
<dbReference type="STRING" id="703135.A0A2A9N8L6"/>
<keyword evidence="5" id="KW-1185">Reference proteome</keyword>
<sequence>MTCRYLYPLALLATTDITGNLFQACRAESNWDTLNQLVGGRLQRGVPFAQPCYTQGFNSSECQQIKSSYVDEITRSRNFGAYIQTQWETCQETGQQCLLDSTMPSNEAPIRQKCQQGSVSEHYIDVKTPDDVKQALKFSRKTGIPIIIKNTGHDYKGRSSAPGSLALWTHNLKNISYKPDFIPEGCKGTVGPQPAVTMGAGIQWMDAYAFADKNNITLVGGSDRSVGAAGGWLQGGGHGALTNTMGLGVDRVLEYKVVTPDGRYRTANACQNKDLFFALRGGGGGTFGVVLESTILAAPPVKLQTVIVSFPTKNATLTRELWTILVDNGIKWADEGWGGYGVANVAILLNPKMGKEEAQESMRPLIEFGERLKADTSQQGSKLVVTEFPTWKAFFDVFTGDFTSITGVNLALASRLVSRTNFATPGSRSELVTALQKAETATPGLIMLIAAPSTFPYVPGATSVTEKWRTSVYHVTVVAPWKWNATKKEIRARYTDASRSIDALRKITEDAAYVNEADVYEPNHEVAFWGSNYPELLRIKNKYDPDHLLDCWHCVGWNPKSSRFSCYL</sequence>
<dbReference type="Pfam" id="PF08031">
    <property type="entry name" value="BBE"/>
    <property type="match status" value="1"/>
</dbReference>
<dbReference type="PANTHER" id="PTHR13878:SF91">
    <property type="entry name" value="FAD BINDING DOMAIN PROTEIN (AFU_ORTHOLOGUE AFUA_6G12070)-RELATED"/>
    <property type="match status" value="1"/>
</dbReference>
<dbReference type="InterPro" id="IPR050432">
    <property type="entry name" value="FAD-linked_Oxidoreductases_BP"/>
</dbReference>
<evidence type="ECO:0000256" key="1">
    <source>
        <dbReference type="ARBA" id="ARBA00005466"/>
    </source>
</evidence>
<proteinExistence type="inferred from homology"/>
<dbReference type="InterPro" id="IPR036318">
    <property type="entry name" value="FAD-bd_PCMH-like_sf"/>
</dbReference>
<keyword evidence="2" id="KW-0560">Oxidoreductase</keyword>
<dbReference type="InterPro" id="IPR016169">
    <property type="entry name" value="FAD-bd_PCMH_sub2"/>
</dbReference>
<dbReference type="Pfam" id="PF01565">
    <property type="entry name" value="FAD_binding_4"/>
    <property type="match status" value="1"/>
</dbReference>
<protein>
    <recommendedName>
        <fullName evidence="3">FAD-binding PCMH-type domain-containing protein</fullName>
    </recommendedName>
</protein>
<accession>A0A2A9N8L6</accession>
<dbReference type="GO" id="GO:0071949">
    <property type="term" value="F:FAD binding"/>
    <property type="evidence" value="ECO:0007669"/>
    <property type="project" value="InterPro"/>
</dbReference>
<comment type="similarity">
    <text evidence="1">Belongs to the oxygen-dependent FAD-linked oxidoreductase family.</text>
</comment>
<dbReference type="PANTHER" id="PTHR13878">
    <property type="entry name" value="GULONOLACTONE OXIDASE"/>
    <property type="match status" value="1"/>
</dbReference>
<evidence type="ECO:0000313" key="5">
    <source>
        <dbReference type="Proteomes" id="UP000242287"/>
    </source>
</evidence>
<dbReference type="Gene3D" id="3.30.465.10">
    <property type="match status" value="2"/>
</dbReference>
<dbReference type="InterPro" id="IPR006094">
    <property type="entry name" value="Oxid_FAD_bind_N"/>
</dbReference>
<gene>
    <name evidence="4" type="ORF">AMATHDRAFT_71699</name>
</gene>
<dbReference type="EMBL" id="KZ302390">
    <property type="protein sequence ID" value="PFH45424.1"/>
    <property type="molecule type" value="Genomic_DNA"/>
</dbReference>
<dbReference type="OrthoDB" id="9983560at2759"/>
<evidence type="ECO:0000313" key="4">
    <source>
        <dbReference type="EMBL" id="PFH45424.1"/>
    </source>
</evidence>
<evidence type="ECO:0000259" key="3">
    <source>
        <dbReference type="PROSITE" id="PS51387"/>
    </source>
</evidence>
<dbReference type="InterPro" id="IPR016166">
    <property type="entry name" value="FAD-bd_PCMH"/>
</dbReference>
<reference evidence="4 5" key="1">
    <citation type="submission" date="2014-02" db="EMBL/GenBank/DDBJ databases">
        <title>Transposable element dynamics among asymbiotic and ectomycorrhizal Amanita fungi.</title>
        <authorList>
            <consortium name="DOE Joint Genome Institute"/>
            <person name="Hess J."/>
            <person name="Skrede I."/>
            <person name="Wolfe B."/>
            <person name="LaButti K."/>
            <person name="Ohm R.A."/>
            <person name="Grigoriev I.V."/>
            <person name="Pringle A."/>
        </authorList>
    </citation>
    <scope>NUCLEOTIDE SEQUENCE [LARGE SCALE GENOMIC DNA]</scope>
    <source>
        <strain evidence="4 5">SKay4041</strain>
    </source>
</reference>
<dbReference type="SUPFAM" id="SSF56176">
    <property type="entry name" value="FAD-binding/transporter-associated domain-like"/>
    <property type="match status" value="1"/>
</dbReference>
<dbReference type="AlphaFoldDB" id="A0A2A9N8L6"/>
<dbReference type="InterPro" id="IPR012951">
    <property type="entry name" value="BBE"/>
</dbReference>
<name>A0A2A9N8L6_9AGAR</name>
<dbReference type="PROSITE" id="PS51387">
    <property type="entry name" value="FAD_PCMH"/>
    <property type="match status" value="1"/>
</dbReference>